<dbReference type="SMART" id="SM00042">
    <property type="entry name" value="CUB"/>
    <property type="match status" value="2"/>
</dbReference>
<evidence type="ECO:0000256" key="7">
    <source>
        <dbReference type="SAM" id="SignalP"/>
    </source>
</evidence>
<dbReference type="PROSITE" id="PS50958">
    <property type="entry name" value="SMB_2"/>
    <property type="match status" value="7"/>
</dbReference>
<evidence type="ECO:0000256" key="6">
    <source>
        <dbReference type="SAM" id="MobiDB-lite"/>
    </source>
</evidence>
<dbReference type="SMART" id="SM00241">
    <property type="entry name" value="ZP"/>
    <property type="match status" value="1"/>
</dbReference>
<proteinExistence type="predicted"/>
<evidence type="ECO:0000259" key="8">
    <source>
        <dbReference type="PROSITE" id="PS01180"/>
    </source>
</evidence>
<feature type="region of interest" description="Disordered" evidence="6">
    <location>
        <begin position="847"/>
        <end position="883"/>
    </location>
</feature>
<reference evidence="11 12" key="1">
    <citation type="journal article" date="2024" name="Genome Biol. Evol.">
        <title>Chromosome-level genome assembly of the viviparous eelpout Zoarces viviparus.</title>
        <authorList>
            <person name="Fuhrmann N."/>
            <person name="Brasseur M.V."/>
            <person name="Bakowski C.E."/>
            <person name="Podsiadlowski L."/>
            <person name="Prost S."/>
            <person name="Krehenwinkel H."/>
            <person name="Mayer C."/>
        </authorList>
    </citation>
    <scope>NUCLEOTIDE SEQUENCE [LARGE SCALE GENOMIC DNA]</scope>
    <source>
        <strain evidence="11">NO-MEL_2022_Ind0_liver</strain>
    </source>
</reference>
<dbReference type="Pfam" id="PF00431">
    <property type="entry name" value="CUB"/>
    <property type="match status" value="2"/>
</dbReference>
<protein>
    <recommendedName>
        <fullName evidence="13">Deleted in malignant brain tumors 1 protein-like</fullName>
    </recommendedName>
</protein>
<dbReference type="SUPFAM" id="SSF90188">
    <property type="entry name" value="Somatomedin B domain"/>
    <property type="match status" value="7"/>
</dbReference>
<feature type="domain" description="SMB" evidence="9">
    <location>
        <begin position="333"/>
        <end position="372"/>
    </location>
</feature>
<organism evidence="11 12">
    <name type="scientific">Zoarces viviparus</name>
    <name type="common">Viviparous eelpout</name>
    <name type="synonym">Blennius viviparus</name>
    <dbReference type="NCBI Taxonomy" id="48416"/>
    <lineage>
        <taxon>Eukaryota</taxon>
        <taxon>Metazoa</taxon>
        <taxon>Chordata</taxon>
        <taxon>Craniata</taxon>
        <taxon>Vertebrata</taxon>
        <taxon>Euteleostomi</taxon>
        <taxon>Actinopterygii</taxon>
        <taxon>Neopterygii</taxon>
        <taxon>Teleostei</taxon>
        <taxon>Neoteleostei</taxon>
        <taxon>Acanthomorphata</taxon>
        <taxon>Eupercaria</taxon>
        <taxon>Perciformes</taxon>
        <taxon>Cottioidei</taxon>
        <taxon>Zoarcales</taxon>
        <taxon>Zoarcidae</taxon>
        <taxon>Zoarcinae</taxon>
        <taxon>Zoarces</taxon>
    </lineage>
</organism>
<dbReference type="InterPro" id="IPR001507">
    <property type="entry name" value="ZP_dom"/>
</dbReference>
<dbReference type="FunFam" id="2.60.40.4100:FF:000005">
    <property type="entry name" value="Deleted in malignant brain tumors 1"/>
    <property type="match status" value="1"/>
</dbReference>
<dbReference type="PROSITE" id="PS01180">
    <property type="entry name" value="CUB"/>
    <property type="match status" value="2"/>
</dbReference>
<feature type="domain" description="SMB" evidence="9">
    <location>
        <begin position="379"/>
        <end position="421"/>
    </location>
</feature>
<dbReference type="InterPro" id="IPR042235">
    <property type="entry name" value="ZP-C_dom"/>
</dbReference>
<keyword evidence="3" id="KW-1015">Disulfide bond</keyword>
<dbReference type="Gene3D" id="2.60.120.290">
    <property type="entry name" value="Spermadhesin, CUB domain"/>
    <property type="match status" value="2"/>
</dbReference>
<feature type="domain" description="SMB" evidence="9">
    <location>
        <begin position="242"/>
        <end position="281"/>
    </location>
</feature>
<dbReference type="InterPro" id="IPR000859">
    <property type="entry name" value="CUB_dom"/>
</dbReference>
<evidence type="ECO:0008006" key="13">
    <source>
        <dbReference type="Google" id="ProtNLM"/>
    </source>
</evidence>
<dbReference type="Gene3D" id="2.60.40.4100">
    <property type="entry name" value="Zona pellucida, ZP-C domain"/>
    <property type="match status" value="1"/>
</dbReference>
<accession>A0AAW1G389</accession>
<feature type="domain" description="SMB" evidence="9">
    <location>
        <begin position="150"/>
        <end position="189"/>
    </location>
</feature>
<comment type="caution">
    <text evidence="11">The sequence shown here is derived from an EMBL/GenBank/DDBJ whole genome shotgun (WGS) entry which is preliminary data.</text>
</comment>
<feature type="domain" description="SMB" evidence="9">
    <location>
        <begin position="423"/>
        <end position="462"/>
    </location>
</feature>
<dbReference type="InterPro" id="IPR036024">
    <property type="entry name" value="Somatomedin_B-like_dom_sf"/>
</dbReference>
<dbReference type="FunFam" id="2.60.120.290:FF:000005">
    <property type="entry name" value="Procollagen C-endopeptidase enhancer 1"/>
    <property type="match status" value="1"/>
</dbReference>
<dbReference type="InterPro" id="IPR048290">
    <property type="entry name" value="ZP_chr"/>
</dbReference>
<evidence type="ECO:0000256" key="2">
    <source>
        <dbReference type="ARBA" id="ARBA00022737"/>
    </source>
</evidence>
<feature type="signal peptide" evidence="7">
    <location>
        <begin position="1"/>
        <end position="18"/>
    </location>
</feature>
<feature type="domain" description="SMB" evidence="9">
    <location>
        <begin position="196"/>
        <end position="235"/>
    </location>
</feature>
<dbReference type="InterPro" id="IPR035914">
    <property type="entry name" value="Sperma_CUB_dom_sf"/>
</dbReference>
<dbReference type="Pfam" id="PF00100">
    <property type="entry name" value="Zona_pellucida"/>
    <property type="match status" value="1"/>
</dbReference>
<keyword evidence="4" id="KW-0325">Glycoprotein</keyword>
<evidence type="ECO:0000256" key="1">
    <source>
        <dbReference type="ARBA" id="ARBA00022729"/>
    </source>
</evidence>
<feature type="domain" description="ZP" evidence="10">
    <location>
        <begin position="594"/>
        <end position="839"/>
    </location>
</feature>
<keyword evidence="2" id="KW-0677">Repeat</keyword>
<dbReference type="Gene3D" id="2.60.40.3210">
    <property type="entry name" value="Zona pellucida, ZP-N domain"/>
    <property type="match status" value="1"/>
</dbReference>
<dbReference type="Proteomes" id="UP001488805">
    <property type="component" value="Unassembled WGS sequence"/>
</dbReference>
<evidence type="ECO:0000313" key="12">
    <source>
        <dbReference type="Proteomes" id="UP001488805"/>
    </source>
</evidence>
<dbReference type="SMART" id="SM00201">
    <property type="entry name" value="SO"/>
    <property type="match status" value="7"/>
</dbReference>
<dbReference type="PROSITE" id="PS51034">
    <property type="entry name" value="ZP_2"/>
    <property type="match status" value="1"/>
</dbReference>
<evidence type="ECO:0000256" key="3">
    <source>
        <dbReference type="ARBA" id="ARBA00023157"/>
    </source>
</evidence>
<dbReference type="InterPro" id="IPR055355">
    <property type="entry name" value="ZP-C"/>
</dbReference>
<dbReference type="PROSITE" id="PS00524">
    <property type="entry name" value="SMB_1"/>
    <property type="match status" value="6"/>
</dbReference>
<keyword evidence="12" id="KW-1185">Reference proteome</keyword>
<evidence type="ECO:0000259" key="9">
    <source>
        <dbReference type="PROSITE" id="PS50958"/>
    </source>
</evidence>
<evidence type="ECO:0000256" key="4">
    <source>
        <dbReference type="ARBA" id="ARBA00023180"/>
    </source>
</evidence>
<dbReference type="SUPFAM" id="SSF49854">
    <property type="entry name" value="Spermadhesin, CUB domain"/>
    <property type="match status" value="2"/>
</dbReference>
<keyword evidence="1 7" id="KW-0732">Signal</keyword>
<evidence type="ECO:0000259" key="10">
    <source>
        <dbReference type="PROSITE" id="PS51034"/>
    </source>
</evidence>
<evidence type="ECO:0000313" key="11">
    <source>
        <dbReference type="EMBL" id="KAK9541411.1"/>
    </source>
</evidence>
<feature type="domain" description="CUB" evidence="8">
    <location>
        <begin position="458"/>
        <end position="585"/>
    </location>
</feature>
<feature type="domain" description="SMB" evidence="9">
    <location>
        <begin position="289"/>
        <end position="330"/>
    </location>
</feature>
<dbReference type="PRINTS" id="PR00023">
    <property type="entry name" value="ZPELLUCIDA"/>
</dbReference>
<evidence type="ECO:0000256" key="5">
    <source>
        <dbReference type="PROSITE-ProRule" id="PRU00059"/>
    </source>
</evidence>
<sequence length="883" mass="98176">MWTLLVLCSAIALDGVQGADRFQTSGEMTTHGFPDCGGQFYGRTGVFNSPNYPNQYPPNSDCIWYITPRSGIVQLAFPILNIEFHQTCAYDAIYVHDGSSTSSRLLGKVCGTNSTTFNSTTFNSTGTSLTVRFKSDGITSLSGFRAEYQVMASCRYNCGYQFENCSCSSSCGYRGNCCPDYRDYCSATSAPAPTTAQPSCRYNCGWHLGSCSCSSSCRYQGNCCHDYNYFCPTSTQRPSVTARPSCYSNCGGHMGSCSCSSSCQYYGTCCYDYHSTCQPTTLPVRPTTDWYSCRNKCGSFLGSCSCSSSCRYQGNCCYDYNSYCPTTAPTTTAQPSCRYNCGRHLGSCSCSSSCRYQGNCCHDYNYFCPTSTQRPSVTARPSCYSNCGGHMGSCSCSSSCQYYGTCCYDYHSYCQTTAPPTTAQPSCRYNCGRHLGSCSCSSSCRYNGNCCHDFYSYCQATTDMPATARPCGGSLFGSGNFSSPNHPNHYYDNAYCVWQLRATYDQRIFLSFTDLQLENCCSCDYIAVYDGPSVSSRYLGKVCNNNNNNNNSLSTFYSTSNYLTVLFRTDSSAVGRGFNADFISSLPPSSGRVDCSSDNMNIVIQRTYLNSLGYDGQSLYLNDPHCRPQVSRFQVVFNFPINTCGNVRKFENGRVVYTNTLRAYTSSSGEITRQSHLKMSVGCRMDQDSVAQILYIVRHHDNSSITGTGRFNTSMDFYTSSSFHYKVTQVPYEVTLNQNLYVQVDLRRGDSSLVLYLDTCVTSPSPHDFQTRPYYLVRNGCPVDNSYQAYITGSRAYGRFTFKAFQFLRATESVYIQCKVLICQASDYNSRCRRGCYKRAARDLGSEHDSQTLVLGPIKLKDPEKKEEETHESQEETPKQSQA</sequence>
<dbReference type="CDD" id="cd00041">
    <property type="entry name" value="CUB"/>
    <property type="match status" value="2"/>
</dbReference>
<name>A0AAW1G389_ZOAVI</name>
<dbReference type="PANTHER" id="PTHR14002:SF38">
    <property type="entry name" value="CUB AND ZONA PELLUCIDA-LIKE DOMAIN-CONTAINING PROTEIN 1"/>
    <property type="match status" value="1"/>
</dbReference>
<feature type="domain" description="CUB" evidence="8">
    <location>
        <begin position="36"/>
        <end position="151"/>
    </location>
</feature>
<dbReference type="FunFam" id="2.60.120.290:FF:000013">
    <property type="entry name" value="Membrane frizzled-related protein"/>
    <property type="match status" value="1"/>
</dbReference>
<gene>
    <name evidence="11" type="ORF">VZT92_001455</name>
</gene>
<dbReference type="EMBL" id="JBCEZU010000002">
    <property type="protein sequence ID" value="KAK9541411.1"/>
    <property type="molecule type" value="Genomic_DNA"/>
</dbReference>
<comment type="caution">
    <text evidence="5">Lacks conserved residue(s) required for the propagation of feature annotation.</text>
</comment>
<dbReference type="InterPro" id="IPR001212">
    <property type="entry name" value="Somatomedin_B_dom"/>
</dbReference>
<feature type="compositionally biased region" description="Basic and acidic residues" evidence="6">
    <location>
        <begin position="859"/>
        <end position="883"/>
    </location>
</feature>
<dbReference type="Gene3D" id="4.10.410.20">
    <property type="match status" value="4"/>
</dbReference>
<dbReference type="PANTHER" id="PTHR14002">
    <property type="entry name" value="ENDOGLIN/TGF-BETA RECEPTOR TYPE III"/>
    <property type="match status" value="1"/>
</dbReference>
<feature type="chain" id="PRO_5044024833" description="Deleted in malignant brain tumors 1 protein-like" evidence="7">
    <location>
        <begin position="19"/>
        <end position="883"/>
    </location>
</feature>
<dbReference type="AlphaFoldDB" id="A0AAW1G389"/>